<keyword evidence="4" id="KW-0677">Repeat</keyword>
<name>A0A914VQZ9_9BILA</name>
<feature type="domain" description="C2H2-type" evidence="13">
    <location>
        <begin position="197"/>
        <end position="226"/>
    </location>
</feature>
<feature type="region of interest" description="Disordered" evidence="12">
    <location>
        <begin position="171"/>
        <end position="197"/>
    </location>
</feature>
<evidence type="ECO:0000256" key="1">
    <source>
        <dbReference type="ARBA" id="ARBA00004123"/>
    </source>
</evidence>
<keyword evidence="14" id="KW-1185">Reference proteome</keyword>
<evidence type="ECO:0000259" key="13">
    <source>
        <dbReference type="PROSITE" id="PS50157"/>
    </source>
</evidence>
<dbReference type="PROSITE" id="PS50157">
    <property type="entry name" value="ZINC_FINGER_C2H2_2"/>
    <property type="match status" value="3"/>
</dbReference>
<evidence type="ECO:0000313" key="15">
    <source>
        <dbReference type="WBParaSite" id="PSAMB.scaffold2286size24116.g17318.t1"/>
    </source>
</evidence>
<evidence type="ECO:0000256" key="12">
    <source>
        <dbReference type="SAM" id="MobiDB-lite"/>
    </source>
</evidence>
<dbReference type="PANTHER" id="PTHR23235">
    <property type="entry name" value="KRUEPPEL-LIKE TRANSCRIPTION FACTOR"/>
    <property type="match status" value="1"/>
</dbReference>
<keyword evidence="9" id="KW-0804">Transcription</keyword>
<dbReference type="GO" id="GO:0000978">
    <property type="term" value="F:RNA polymerase II cis-regulatory region sequence-specific DNA binding"/>
    <property type="evidence" value="ECO:0007669"/>
    <property type="project" value="TreeGrafter"/>
</dbReference>
<feature type="compositionally biased region" description="Low complexity" evidence="12">
    <location>
        <begin position="171"/>
        <end position="184"/>
    </location>
</feature>
<feature type="compositionally biased region" description="Low complexity" evidence="12">
    <location>
        <begin position="19"/>
        <end position="50"/>
    </location>
</feature>
<protein>
    <submittedName>
        <fullName evidence="15">C2H2-type domain-containing protein</fullName>
    </submittedName>
</protein>
<evidence type="ECO:0000256" key="6">
    <source>
        <dbReference type="ARBA" id="ARBA00022833"/>
    </source>
</evidence>
<keyword evidence="8" id="KW-0238">DNA-binding</keyword>
<sequence length="279" mass="30102">MAGTLVQIPNKPRLSIDPSVAATSSRDTSVSSSSGGERSSSTTSTSTASFAPTLTGPLPAPLSAFAAYPLLSPALAELTDPVVMRFEFFRKQLEMGLPAHLFSSFLLPPMSAPASAPILPISEQYLAGLSAGLQLNAAAVSLSQPPKSASPLDSASSTDIGQYVAKEMLAPSGSQSAGSPSALGDDSQKNRERKRVHSCPYPNCGKIYTKSSHLKAHFRTHTGEKPYCCSWSGCCWRFARSDELTRHYRKHTGDKPFQCQYCYRSFSRSDHLSLHMKRH</sequence>
<organism evidence="14 15">
    <name type="scientific">Plectus sambesii</name>
    <dbReference type="NCBI Taxonomy" id="2011161"/>
    <lineage>
        <taxon>Eukaryota</taxon>
        <taxon>Metazoa</taxon>
        <taxon>Ecdysozoa</taxon>
        <taxon>Nematoda</taxon>
        <taxon>Chromadorea</taxon>
        <taxon>Plectida</taxon>
        <taxon>Plectina</taxon>
        <taxon>Plectoidea</taxon>
        <taxon>Plectidae</taxon>
        <taxon>Plectus</taxon>
    </lineage>
</organism>
<comment type="subcellular location">
    <subcellularLocation>
        <location evidence="1">Nucleus</location>
    </subcellularLocation>
</comment>
<evidence type="ECO:0000256" key="4">
    <source>
        <dbReference type="ARBA" id="ARBA00022737"/>
    </source>
</evidence>
<dbReference type="PROSITE" id="PS00028">
    <property type="entry name" value="ZINC_FINGER_C2H2_1"/>
    <property type="match status" value="3"/>
</dbReference>
<evidence type="ECO:0000256" key="10">
    <source>
        <dbReference type="ARBA" id="ARBA00023242"/>
    </source>
</evidence>
<evidence type="ECO:0000256" key="5">
    <source>
        <dbReference type="ARBA" id="ARBA00022771"/>
    </source>
</evidence>
<keyword evidence="7" id="KW-0805">Transcription regulation</keyword>
<dbReference type="Pfam" id="PF00096">
    <property type="entry name" value="zf-C2H2"/>
    <property type="match status" value="2"/>
</dbReference>
<evidence type="ECO:0000256" key="2">
    <source>
        <dbReference type="ARBA" id="ARBA00006991"/>
    </source>
</evidence>
<keyword evidence="3" id="KW-0479">Metal-binding</keyword>
<evidence type="ECO:0000256" key="9">
    <source>
        <dbReference type="ARBA" id="ARBA00023163"/>
    </source>
</evidence>
<dbReference type="PANTHER" id="PTHR23235:SF166">
    <property type="entry name" value="DENDRITIC ARBOR REDUCTION PROTEIN 1"/>
    <property type="match status" value="1"/>
</dbReference>
<dbReference type="FunFam" id="3.30.160.60:FF:002639">
    <property type="entry name" value="Kruppel-Like Factor (Zinc finger protein)"/>
    <property type="match status" value="1"/>
</dbReference>
<keyword evidence="5 11" id="KW-0863">Zinc-finger</keyword>
<keyword evidence="6" id="KW-0862">Zinc</keyword>
<dbReference type="InterPro" id="IPR013087">
    <property type="entry name" value="Znf_C2H2_type"/>
</dbReference>
<dbReference type="FunFam" id="3.30.160.60:FF:000624">
    <property type="entry name" value="zinc finger protein 697"/>
    <property type="match status" value="1"/>
</dbReference>
<dbReference type="Proteomes" id="UP000887566">
    <property type="component" value="Unplaced"/>
</dbReference>
<evidence type="ECO:0000256" key="3">
    <source>
        <dbReference type="ARBA" id="ARBA00022723"/>
    </source>
</evidence>
<comment type="similarity">
    <text evidence="2">Belongs to the krueppel C2H2-type zinc-finger protein family.</text>
</comment>
<dbReference type="GO" id="GO:0005634">
    <property type="term" value="C:nucleus"/>
    <property type="evidence" value="ECO:0007669"/>
    <property type="project" value="UniProtKB-SubCell"/>
</dbReference>
<evidence type="ECO:0000313" key="14">
    <source>
        <dbReference type="Proteomes" id="UP000887566"/>
    </source>
</evidence>
<dbReference type="GO" id="GO:0008270">
    <property type="term" value="F:zinc ion binding"/>
    <property type="evidence" value="ECO:0007669"/>
    <property type="project" value="UniProtKB-KW"/>
</dbReference>
<feature type="domain" description="C2H2-type" evidence="13">
    <location>
        <begin position="227"/>
        <end position="256"/>
    </location>
</feature>
<dbReference type="WBParaSite" id="PSAMB.scaffold2286size24116.g17318.t1">
    <property type="protein sequence ID" value="PSAMB.scaffold2286size24116.g17318.t1"/>
    <property type="gene ID" value="PSAMB.scaffold2286size24116.g17318"/>
</dbReference>
<feature type="region of interest" description="Disordered" evidence="12">
    <location>
        <begin position="15"/>
        <end position="50"/>
    </location>
</feature>
<evidence type="ECO:0000256" key="11">
    <source>
        <dbReference type="PROSITE-ProRule" id="PRU00042"/>
    </source>
</evidence>
<feature type="domain" description="C2H2-type" evidence="13">
    <location>
        <begin position="257"/>
        <end position="279"/>
    </location>
</feature>
<reference evidence="15" key="1">
    <citation type="submission" date="2022-11" db="UniProtKB">
        <authorList>
            <consortium name="WormBaseParasite"/>
        </authorList>
    </citation>
    <scope>IDENTIFICATION</scope>
</reference>
<keyword evidence="10" id="KW-0539">Nucleus</keyword>
<evidence type="ECO:0000256" key="8">
    <source>
        <dbReference type="ARBA" id="ARBA00023125"/>
    </source>
</evidence>
<accession>A0A914VQZ9</accession>
<dbReference type="GO" id="GO:0000981">
    <property type="term" value="F:DNA-binding transcription factor activity, RNA polymerase II-specific"/>
    <property type="evidence" value="ECO:0007669"/>
    <property type="project" value="TreeGrafter"/>
</dbReference>
<dbReference type="FunFam" id="3.30.160.60:FF:000018">
    <property type="entry name" value="Krueppel-like factor 15"/>
    <property type="match status" value="1"/>
</dbReference>
<proteinExistence type="inferred from homology"/>
<dbReference type="SUPFAM" id="SSF57667">
    <property type="entry name" value="beta-beta-alpha zinc fingers"/>
    <property type="match status" value="2"/>
</dbReference>
<dbReference type="InterPro" id="IPR036236">
    <property type="entry name" value="Znf_C2H2_sf"/>
</dbReference>
<evidence type="ECO:0000256" key="7">
    <source>
        <dbReference type="ARBA" id="ARBA00023015"/>
    </source>
</evidence>
<dbReference type="AlphaFoldDB" id="A0A914VQZ9"/>
<dbReference type="Gene3D" id="3.30.160.60">
    <property type="entry name" value="Classic Zinc Finger"/>
    <property type="match status" value="3"/>
</dbReference>
<dbReference type="SMART" id="SM00355">
    <property type="entry name" value="ZnF_C2H2"/>
    <property type="match status" value="3"/>
</dbReference>